<protein>
    <submittedName>
        <fullName evidence="3">Uncharacterized protein</fullName>
    </submittedName>
</protein>
<feature type="compositionally biased region" description="Low complexity" evidence="1">
    <location>
        <begin position="116"/>
        <end position="125"/>
    </location>
</feature>
<keyword evidence="2" id="KW-0812">Transmembrane</keyword>
<feature type="compositionally biased region" description="Polar residues" evidence="1">
    <location>
        <begin position="140"/>
        <end position="151"/>
    </location>
</feature>
<keyword evidence="2" id="KW-0472">Membrane</keyword>
<gene>
    <name evidence="3" type="ORF">PG993_005634</name>
</gene>
<feature type="compositionally biased region" description="Low complexity" evidence="1">
    <location>
        <begin position="1"/>
        <end position="30"/>
    </location>
</feature>
<feature type="region of interest" description="Disordered" evidence="1">
    <location>
        <begin position="252"/>
        <end position="310"/>
    </location>
</feature>
<dbReference type="EMBL" id="JAQQWK010000003">
    <property type="protein sequence ID" value="KAK8045610.1"/>
    <property type="molecule type" value="Genomic_DNA"/>
</dbReference>
<feature type="region of interest" description="Disordered" evidence="1">
    <location>
        <begin position="176"/>
        <end position="213"/>
    </location>
</feature>
<name>A0ABR1TG45_9PEZI</name>
<proteinExistence type="predicted"/>
<sequence>MTPPAFSSLAPSTTTTTSSTSAAASSSSSSKNNGDTGLSPAAVVGISIALHVVVTIILVLFVRAYRNKYKKLKKTQLLQPSTPIGPGGPAKRASPRALLKRLSNGSGAAGMTQEPNNNNNNNNSNDWIRLKDNVAPASDAWSSSGRPQNPRYSAPGRILSFPAPAVLSPTTTVAAPDRTTAANDNNNSNSHRVGPAARTAAQLPSYRTSDSTTYRFYSGGGGQDSEDEEAALSVWNDARWNEVLFRTLQEPLPRSQRASVSQVSQVSRTPSSYYGDEEEDDGNNVVLPPPSAAAAGSTQSLRQTDSRRRLVEHREEGAGEVIEIGHRPEDGVAGRGISNTYSKDRRKDGIGIGVRDEEWGRVLGNLGQPQQPQPQPPMVVRDAVPPPLRPSTRGSSRPTPPAAFQSHWSLSS</sequence>
<evidence type="ECO:0000256" key="1">
    <source>
        <dbReference type="SAM" id="MobiDB-lite"/>
    </source>
</evidence>
<organism evidence="3 4">
    <name type="scientific">Apiospora rasikravindrae</name>
    <dbReference type="NCBI Taxonomy" id="990691"/>
    <lineage>
        <taxon>Eukaryota</taxon>
        <taxon>Fungi</taxon>
        <taxon>Dikarya</taxon>
        <taxon>Ascomycota</taxon>
        <taxon>Pezizomycotina</taxon>
        <taxon>Sordariomycetes</taxon>
        <taxon>Xylariomycetidae</taxon>
        <taxon>Amphisphaeriales</taxon>
        <taxon>Apiosporaceae</taxon>
        <taxon>Apiospora</taxon>
    </lineage>
</organism>
<evidence type="ECO:0000313" key="4">
    <source>
        <dbReference type="Proteomes" id="UP001444661"/>
    </source>
</evidence>
<feature type="region of interest" description="Disordered" evidence="1">
    <location>
        <begin position="1"/>
        <end position="35"/>
    </location>
</feature>
<feature type="transmembrane region" description="Helical" evidence="2">
    <location>
        <begin position="40"/>
        <end position="65"/>
    </location>
</feature>
<keyword evidence="2" id="KW-1133">Transmembrane helix</keyword>
<feature type="compositionally biased region" description="Low complexity" evidence="1">
    <location>
        <begin position="254"/>
        <end position="272"/>
    </location>
</feature>
<feature type="region of interest" description="Disordered" evidence="1">
    <location>
        <begin position="361"/>
        <end position="412"/>
    </location>
</feature>
<dbReference type="Proteomes" id="UP001444661">
    <property type="component" value="Unassembled WGS sequence"/>
</dbReference>
<feature type="region of interest" description="Disordered" evidence="1">
    <location>
        <begin position="329"/>
        <end position="349"/>
    </location>
</feature>
<feature type="compositionally biased region" description="Low complexity" evidence="1">
    <location>
        <begin position="177"/>
        <end position="192"/>
    </location>
</feature>
<keyword evidence="4" id="KW-1185">Reference proteome</keyword>
<reference evidence="3 4" key="1">
    <citation type="submission" date="2023-01" db="EMBL/GenBank/DDBJ databases">
        <title>Analysis of 21 Apiospora genomes using comparative genomics revels a genus with tremendous synthesis potential of carbohydrate active enzymes and secondary metabolites.</title>
        <authorList>
            <person name="Sorensen T."/>
        </authorList>
    </citation>
    <scope>NUCLEOTIDE SEQUENCE [LARGE SCALE GENOMIC DNA]</scope>
    <source>
        <strain evidence="3 4">CBS 33761</strain>
    </source>
</reference>
<evidence type="ECO:0000256" key="2">
    <source>
        <dbReference type="SAM" id="Phobius"/>
    </source>
</evidence>
<evidence type="ECO:0000313" key="3">
    <source>
        <dbReference type="EMBL" id="KAK8045610.1"/>
    </source>
</evidence>
<accession>A0ABR1TG45</accession>
<comment type="caution">
    <text evidence="3">The sequence shown here is derived from an EMBL/GenBank/DDBJ whole genome shotgun (WGS) entry which is preliminary data.</text>
</comment>
<feature type="region of interest" description="Disordered" evidence="1">
    <location>
        <begin position="106"/>
        <end position="157"/>
    </location>
</feature>